<organism evidence="3 4">
    <name type="scientific">Plakobranchus ocellatus</name>
    <dbReference type="NCBI Taxonomy" id="259542"/>
    <lineage>
        <taxon>Eukaryota</taxon>
        <taxon>Metazoa</taxon>
        <taxon>Spiralia</taxon>
        <taxon>Lophotrochozoa</taxon>
        <taxon>Mollusca</taxon>
        <taxon>Gastropoda</taxon>
        <taxon>Heterobranchia</taxon>
        <taxon>Euthyneura</taxon>
        <taxon>Panpulmonata</taxon>
        <taxon>Sacoglossa</taxon>
        <taxon>Placobranchoidea</taxon>
        <taxon>Plakobranchidae</taxon>
        <taxon>Plakobranchus</taxon>
    </lineage>
</organism>
<keyword evidence="2" id="KW-1133">Transmembrane helix</keyword>
<dbReference type="PANTHER" id="PTHR46641:SF2">
    <property type="entry name" value="FMRFAMIDE RECEPTOR"/>
    <property type="match status" value="1"/>
</dbReference>
<sequence length="288" mass="32686">MDSHRGIHYKGNNFDLRIKHTKRTRGATNCLVSQQATTVVIPIVCVSVSNTVLVCCLRRRRSLFIEHVQLRQQSPDTRSQFHTTSLSTNSTTAAAPSYSRELSSKDSPDYSADYSRSLSRENSREQSFSFIRRSGRQQNGGSCNGVTPLQQQQQQQQSQHHHQHHHRQHYHPRSAGARSSDTKVTSMVLAVTWTFLISQAFAGAQVIVHLTGSQANCGQRCVLFNQFCDLIFVLVSATNFLLYYAFGQRFRRIIRKRFCWRKSRGNLTGGQNLADSLGSRSTRQSVHR</sequence>
<evidence type="ECO:0000313" key="3">
    <source>
        <dbReference type="EMBL" id="GFO05519.1"/>
    </source>
</evidence>
<evidence type="ECO:0008006" key="5">
    <source>
        <dbReference type="Google" id="ProtNLM"/>
    </source>
</evidence>
<dbReference type="EMBL" id="BLXT01003748">
    <property type="protein sequence ID" value="GFO05519.1"/>
    <property type="molecule type" value="Genomic_DNA"/>
</dbReference>
<keyword evidence="4" id="KW-1185">Reference proteome</keyword>
<dbReference type="Proteomes" id="UP000735302">
    <property type="component" value="Unassembled WGS sequence"/>
</dbReference>
<feature type="compositionally biased region" description="Basic residues" evidence="1">
    <location>
        <begin position="159"/>
        <end position="172"/>
    </location>
</feature>
<feature type="region of interest" description="Disordered" evidence="1">
    <location>
        <begin position="73"/>
        <end position="178"/>
    </location>
</feature>
<proteinExistence type="predicted"/>
<keyword evidence="2" id="KW-0812">Transmembrane</keyword>
<name>A0AAV4AGZ2_9GAST</name>
<feature type="compositionally biased region" description="Polar residues" evidence="1">
    <location>
        <begin position="136"/>
        <end position="149"/>
    </location>
</feature>
<gene>
    <name evidence="3" type="ORF">PoB_003202400</name>
</gene>
<dbReference type="GO" id="GO:0008528">
    <property type="term" value="F:G protein-coupled peptide receptor activity"/>
    <property type="evidence" value="ECO:0007669"/>
    <property type="project" value="InterPro"/>
</dbReference>
<dbReference type="Gene3D" id="1.20.1070.10">
    <property type="entry name" value="Rhodopsin 7-helix transmembrane proteins"/>
    <property type="match status" value="1"/>
</dbReference>
<feature type="compositionally biased region" description="Polar residues" evidence="1">
    <location>
        <begin position="73"/>
        <end position="82"/>
    </location>
</feature>
<feature type="compositionally biased region" description="Low complexity" evidence="1">
    <location>
        <begin position="83"/>
        <end position="99"/>
    </location>
</feature>
<dbReference type="InterPro" id="IPR052954">
    <property type="entry name" value="GPCR-Ligand_Int"/>
</dbReference>
<accession>A0AAV4AGZ2</accession>
<comment type="caution">
    <text evidence="3">The sequence shown here is derived from an EMBL/GenBank/DDBJ whole genome shotgun (WGS) entry which is preliminary data.</text>
</comment>
<evidence type="ECO:0000256" key="2">
    <source>
        <dbReference type="SAM" id="Phobius"/>
    </source>
</evidence>
<feature type="transmembrane region" description="Helical" evidence="2">
    <location>
        <begin position="223"/>
        <end position="246"/>
    </location>
</feature>
<dbReference type="SUPFAM" id="SSF81321">
    <property type="entry name" value="Family A G protein-coupled receptor-like"/>
    <property type="match status" value="1"/>
</dbReference>
<evidence type="ECO:0000313" key="4">
    <source>
        <dbReference type="Proteomes" id="UP000735302"/>
    </source>
</evidence>
<feature type="transmembrane region" description="Helical" evidence="2">
    <location>
        <begin position="188"/>
        <end position="211"/>
    </location>
</feature>
<dbReference type="Pfam" id="PF10324">
    <property type="entry name" value="7TM_GPCR_Srw"/>
    <property type="match status" value="1"/>
</dbReference>
<keyword evidence="2" id="KW-0472">Membrane</keyword>
<reference evidence="3 4" key="1">
    <citation type="journal article" date="2021" name="Elife">
        <title>Chloroplast acquisition without the gene transfer in kleptoplastic sea slugs, Plakobranchus ocellatus.</title>
        <authorList>
            <person name="Maeda T."/>
            <person name="Takahashi S."/>
            <person name="Yoshida T."/>
            <person name="Shimamura S."/>
            <person name="Takaki Y."/>
            <person name="Nagai Y."/>
            <person name="Toyoda A."/>
            <person name="Suzuki Y."/>
            <person name="Arimoto A."/>
            <person name="Ishii H."/>
            <person name="Satoh N."/>
            <person name="Nishiyama T."/>
            <person name="Hasebe M."/>
            <person name="Maruyama T."/>
            <person name="Minagawa J."/>
            <person name="Obokata J."/>
            <person name="Shigenobu S."/>
        </authorList>
    </citation>
    <scope>NUCLEOTIDE SEQUENCE [LARGE SCALE GENOMIC DNA]</scope>
</reference>
<dbReference type="InterPro" id="IPR019427">
    <property type="entry name" value="7TM_GPCR_serpentine_rcpt_Srw"/>
</dbReference>
<dbReference type="PANTHER" id="PTHR46641">
    <property type="entry name" value="FMRFAMIDE RECEPTOR-RELATED"/>
    <property type="match status" value="1"/>
</dbReference>
<protein>
    <recommendedName>
        <fullName evidence="5">G-protein coupled receptors family 1 profile domain-containing protein</fullName>
    </recommendedName>
</protein>
<dbReference type="AlphaFoldDB" id="A0AAV4AGZ2"/>
<feature type="transmembrane region" description="Helical" evidence="2">
    <location>
        <begin position="39"/>
        <end position="57"/>
    </location>
</feature>
<evidence type="ECO:0000256" key="1">
    <source>
        <dbReference type="SAM" id="MobiDB-lite"/>
    </source>
</evidence>